<protein>
    <recommendedName>
        <fullName evidence="3">DUF829 domain-containing protein</fullName>
    </recommendedName>
</protein>
<dbReference type="PANTHER" id="PTHR12265:SF0">
    <property type="entry name" value="EXPRESSED PROTEIN"/>
    <property type="match status" value="1"/>
</dbReference>
<accession>A0AAW1M1B1</accession>
<proteinExistence type="predicted"/>
<dbReference type="Proteomes" id="UP001443914">
    <property type="component" value="Unassembled WGS sequence"/>
</dbReference>
<keyword evidence="2" id="KW-1185">Reference proteome</keyword>
<reference evidence="1" key="1">
    <citation type="submission" date="2024-03" db="EMBL/GenBank/DDBJ databases">
        <title>WGS assembly of Saponaria officinalis var. Norfolk2.</title>
        <authorList>
            <person name="Jenkins J."/>
            <person name="Shu S."/>
            <person name="Grimwood J."/>
            <person name="Barry K."/>
            <person name="Goodstein D."/>
            <person name="Schmutz J."/>
            <person name="Leebens-Mack J."/>
            <person name="Osbourn A."/>
        </authorList>
    </citation>
    <scope>NUCLEOTIDE SEQUENCE [LARGE SCALE GENOMIC DNA]</scope>
    <source>
        <strain evidence="1">JIC</strain>
    </source>
</reference>
<evidence type="ECO:0000313" key="2">
    <source>
        <dbReference type="Proteomes" id="UP001443914"/>
    </source>
</evidence>
<dbReference type="Pfam" id="PF05705">
    <property type="entry name" value="DUF829"/>
    <property type="match status" value="2"/>
</dbReference>
<dbReference type="InterPro" id="IPR008547">
    <property type="entry name" value="DUF829_TMEM53"/>
</dbReference>
<dbReference type="SUPFAM" id="SSF53474">
    <property type="entry name" value="alpha/beta-Hydrolases"/>
    <property type="match status" value="1"/>
</dbReference>
<name>A0AAW1M1B1_SAPOF</name>
<dbReference type="PANTHER" id="PTHR12265">
    <property type="entry name" value="TRANSMEMBRANE PROTEIN 53"/>
    <property type="match status" value="1"/>
</dbReference>
<comment type="caution">
    <text evidence="1">The sequence shown here is derived from an EMBL/GenBank/DDBJ whole genome shotgun (WGS) entry which is preliminary data.</text>
</comment>
<dbReference type="AlphaFoldDB" id="A0AAW1M1B1"/>
<dbReference type="InterPro" id="IPR029058">
    <property type="entry name" value="AB_hydrolase_fold"/>
</dbReference>
<evidence type="ECO:0008006" key="3">
    <source>
        <dbReference type="Google" id="ProtNLM"/>
    </source>
</evidence>
<organism evidence="1 2">
    <name type="scientific">Saponaria officinalis</name>
    <name type="common">Common soapwort</name>
    <name type="synonym">Lychnis saponaria</name>
    <dbReference type="NCBI Taxonomy" id="3572"/>
    <lineage>
        <taxon>Eukaryota</taxon>
        <taxon>Viridiplantae</taxon>
        <taxon>Streptophyta</taxon>
        <taxon>Embryophyta</taxon>
        <taxon>Tracheophyta</taxon>
        <taxon>Spermatophyta</taxon>
        <taxon>Magnoliopsida</taxon>
        <taxon>eudicotyledons</taxon>
        <taxon>Gunneridae</taxon>
        <taxon>Pentapetalae</taxon>
        <taxon>Caryophyllales</taxon>
        <taxon>Caryophyllaceae</taxon>
        <taxon>Caryophylleae</taxon>
        <taxon>Saponaria</taxon>
    </lineage>
</organism>
<gene>
    <name evidence="1" type="ORF">RND81_03G047700</name>
</gene>
<dbReference type="Gene3D" id="3.40.50.1820">
    <property type="entry name" value="alpha/beta hydrolase"/>
    <property type="match status" value="1"/>
</dbReference>
<sequence length="415" mass="46877">MKNVDKMWGIGGSYYWGRKERRKEGIVVVFAWMSSDDKHLKHYVDLYASFGWNSLVCHSQFLNSFFPDKATLLAVEILDELLEELKASPCPVVFAPFSGGPKACLYKVLQVIDSRYEKRELLNKYQVVRDCVAGYIYDSSPVDFTSDLGTRLLLHPSVLKVSNPPRAVSWIANGIASGLDGLFLSRFESQRADYWRTLYSSVSIGAPYLIMCSENDDLAPCVTICNFAHRLKQLGGDVKLIKWTSSPHVGHYREHRAEYQSAVSELLSKAYTIYSVRMERLKGHKMGSEGTNDEISEPLGDLRKAAVDSNDIFKRFSAELAEHVVEPRNSFEYHEGRAVGSSVQNEKPDVVRLPSPPRINANGVLGQILFDVCVPRNIEEWDVGPLRSLHGSPFPSIKRHGMLFNPIKCIRRSRL</sequence>
<evidence type="ECO:0000313" key="1">
    <source>
        <dbReference type="EMBL" id="KAK9740610.1"/>
    </source>
</evidence>
<dbReference type="EMBL" id="JBDFQZ010000003">
    <property type="protein sequence ID" value="KAK9740610.1"/>
    <property type="molecule type" value="Genomic_DNA"/>
</dbReference>